<reference evidence="3 4" key="1">
    <citation type="journal article" date="2024" name="G3 (Bethesda)">
        <title>Genome assembly of Hibiscus sabdariffa L. provides insights into metabolisms of medicinal natural products.</title>
        <authorList>
            <person name="Kim T."/>
        </authorList>
    </citation>
    <scope>NUCLEOTIDE SEQUENCE [LARGE SCALE GENOMIC DNA]</scope>
    <source>
        <strain evidence="3">TK-2024</strain>
        <tissue evidence="3">Old leaves</tissue>
    </source>
</reference>
<evidence type="ECO:0000313" key="4">
    <source>
        <dbReference type="Proteomes" id="UP001472677"/>
    </source>
</evidence>
<feature type="chain" id="PRO_5046028203" evidence="2">
    <location>
        <begin position="18"/>
        <end position="179"/>
    </location>
</feature>
<organism evidence="3 4">
    <name type="scientific">Hibiscus sabdariffa</name>
    <name type="common">roselle</name>
    <dbReference type="NCBI Taxonomy" id="183260"/>
    <lineage>
        <taxon>Eukaryota</taxon>
        <taxon>Viridiplantae</taxon>
        <taxon>Streptophyta</taxon>
        <taxon>Embryophyta</taxon>
        <taxon>Tracheophyta</taxon>
        <taxon>Spermatophyta</taxon>
        <taxon>Magnoliopsida</taxon>
        <taxon>eudicotyledons</taxon>
        <taxon>Gunneridae</taxon>
        <taxon>Pentapetalae</taxon>
        <taxon>rosids</taxon>
        <taxon>malvids</taxon>
        <taxon>Malvales</taxon>
        <taxon>Malvaceae</taxon>
        <taxon>Malvoideae</taxon>
        <taxon>Hibiscus</taxon>
    </lineage>
</organism>
<comment type="caution">
    <text evidence="3">The sequence shown here is derived from an EMBL/GenBank/DDBJ whole genome shotgun (WGS) entry which is preliminary data.</text>
</comment>
<dbReference type="Proteomes" id="UP001472677">
    <property type="component" value="Unassembled WGS sequence"/>
</dbReference>
<protein>
    <submittedName>
        <fullName evidence="3">Uncharacterized protein</fullName>
    </submittedName>
</protein>
<sequence>MHELVLFFVVSHTVIVAVRVAWQGAHLTGDRHGRNLSIGGAQPSFKPQSPARDVKPFSMSSTRPVDLGGKGNPLIESIPIQHRRGRVLLPLSSLGLLLLPGSFVIFESEQVQPSLSDYYKDEPNPGYEPEKKRPIEPITGIPVTVPISQRGILSVVAAIYPTSLHISSSGHARDINSHG</sequence>
<evidence type="ECO:0000313" key="3">
    <source>
        <dbReference type="EMBL" id="KAK8499130.1"/>
    </source>
</evidence>
<proteinExistence type="predicted"/>
<accession>A0ABR2AXX3</accession>
<dbReference type="EMBL" id="JBBPBM010000239">
    <property type="protein sequence ID" value="KAK8499130.1"/>
    <property type="molecule type" value="Genomic_DNA"/>
</dbReference>
<feature type="signal peptide" evidence="2">
    <location>
        <begin position="1"/>
        <end position="17"/>
    </location>
</feature>
<keyword evidence="4" id="KW-1185">Reference proteome</keyword>
<gene>
    <name evidence="3" type="ORF">V6N12_075980</name>
</gene>
<evidence type="ECO:0000256" key="1">
    <source>
        <dbReference type="SAM" id="MobiDB-lite"/>
    </source>
</evidence>
<name>A0ABR2AXX3_9ROSI</name>
<keyword evidence="2" id="KW-0732">Signal</keyword>
<evidence type="ECO:0000256" key="2">
    <source>
        <dbReference type="SAM" id="SignalP"/>
    </source>
</evidence>
<feature type="region of interest" description="Disordered" evidence="1">
    <location>
        <begin position="40"/>
        <end position="63"/>
    </location>
</feature>